<reference evidence="3 4" key="1">
    <citation type="submission" date="2016-07" db="EMBL/GenBank/DDBJ databases">
        <title>Pervasive Adenine N6-methylation of Active Genes in Fungi.</title>
        <authorList>
            <consortium name="DOE Joint Genome Institute"/>
            <person name="Mondo S.J."/>
            <person name="Dannebaum R.O."/>
            <person name="Kuo R.C."/>
            <person name="Labutti K."/>
            <person name="Haridas S."/>
            <person name="Kuo A."/>
            <person name="Salamov A."/>
            <person name="Ahrendt S.R."/>
            <person name="Lipzen A."/>
            <person name="Sullivan W."/>
            <person name="Andreopoulos W.B."/>
            <person name="Clum A."/>
            <person name="Lindquist E."/>
            <person name="Daum C."/>
            <person name="Ramamoorthy G.K."/>
            <person name="Gryganskyi A."/>
            <person name="Culley D."/>
            <person name="Magnuson J.K."/>
            <person name="James T.Y."/>
            <person name="O'Malley M.A."/>
            <person name="Stajich J.E."/>
            <person name="Spatafora J.W."/>
            <person name="Visel A."/>
            <person name="Grigoriev I.V."/>
        </authorList>
    </citation>
    <scope>NUCLEOTIDE SEQUENCE [LARGE SCALE GENOMIC DNA]</scope>
    <source>
        <strain evidence="3 4">NRRL 1336</strain>
    </source>
</reference>
<name>A0A1X2IMG9_9FUNG</name>
<gene>
    <name evidence="3" type="ORF">BCR42DRAFT_411935</name>
</gene>
<proteinExistence type="predicted"/>
<dbReference type="InterPro" id="IPR024535">
    <property type="entry name" value="RHGA/B-epi-like_pectate_lyase"/>
</dbReference>
<dbReference type="AlphaFoldDB" id="A0A1X2IMG9"/>
<keyword evidence="4" id="KW-1185">Reference proteome</keyword>
<feature type="region of interest" description="Disordered" evidence="1">
    <location>
        <begin position="269"/>
        <end position="291"/>
    </location>
</feature>
<dbReference type="OrthoDB" id="1046782at2759"/>
<feature type="domain" description="Rhamnogalacturonase A/B/Epimerase-like pectate lyase" evidence="2">
    <location>
        <begin position="131"/>
        <end position="189"/>
    </location>
</feature>
<dbReference type="Pfam" id="PF12708">
    <property type="entry name" value="Pect-lyase_RHGA_epim"/>
    <property type="match status" value="1"/>
</dbReference>
<dbReference type="GO" id="GO:0004650">
    <property type="term" value="F:polygalacturonase activity"/>
    <property type="evidence" value="ECO:0007669"/>
    <property type="project" value="InterPro"/>
</dbReference>
<dbReference type="InterPro" id="IPR039279">
    <property type="entry name" value="QRT3-like"/>
</dbReference>
<dbReference type="Gene3D" id="2.160.20.10">
    <property type="entry name" value="Single-stranded right-handed beta-helix, Pectin lyase-like"/>
    <property type="match status" value="3"/>
</dbReference>
<dbReference type="GO" id="GO:0016829">
    <property type="term" value="F:lyase activity"/>
    <property type="evidence" value="ECO:0007669"/>
    <property type="project" value="UniProtKB-KW"/>
</dbReference>
<evidence type="ECO:0000313" key="3">
    <source>
        <dbReference type="EMBL" id="ORZ18960.1"/>
    </source>
</evidence>
<evidence type="ECO:0000313" key="4">
    <source>
        <dbReference type="Proteomes" id="UP000193560"/>
    </source>
</evidence>
<dbReference type="FunFam" id="2.160.20.10:FF:000049">
    <property type="entry name" value="Putative exo-beta-1,3-glucanase"/>
    <property type="match status" value="2"/>
</dbReference>
<dbReference type="STRING" id="90262.A0A1X2IMG9"/>
<keyword evidence="3" id="KW-0456">Lyase</keyword>
<dbReference type="SUPFAM" id="SSF51126">
    <property type="entry name" value="Pectin lyase-like"/>
    <property type="match status" value="1"/>
</dbReference>
<evidence type="ECO:0000259" key="2">
    <source>
        <dbReference type="Pfam" id="PF12708"/>
    </source>
</evidence>
<accession>A0A1X2IMG9</accession>
<sequence length="549" mass="59805">MTSPGEETASQVGSILVLDGHFENTLTGIKLLSELPTHSDTSGTLLLDNVKTTNVGLMVASENGNTILAGGSNTIRSWGSGSLYTGMDGIGQLQRGNLPKAPPKSPNLLAADGSFYSKSRPQYEQYDVSSFVSVIDGGAKGDGVTDDTLAIQKVIDDNAGCRIIFFPAGTYIISKTVTIPSGSRITGELWSVLMANGDVFQDMEKPVPMVKVGNPGDQGTVEMSDLIFSSFGAQPGAVLLEWNMRNDPSTIGTSGLWDTHFRVGGTTGSNLQYQHCPKKPSSGATPLTRNQEERPPIIIPNALSRSSYEEDGSAPKACLGVHTLIRLTSSSSAYLENVWAWTADHDLDDGELQRQVSIYTGRGILIESTDGPVWLYGVQSEHNTLYQYQLSHANNVMMSMIQSETPYWQPVPLAPYPFEQRSVDNSWNDPTYEHCMLGGGRSSIHYGIKDTSNRCAMAWALRSVNSSNIYIYGAGLYNFFYDYSQKCLDTEDCQESLVDLEGNHGLYLYNLNTKANVNMVVGHNTQVWARQADNLNGFCQTINAFLAEA</sequence>
<dbReference type="InterPro" id="IPR011050">
    <property type="entry name" value="Pectin_lyase_fold/virulence"/>
</dbReference>
<dbReference type="PANTHER" id="PTHR33928:SF2">
    <property type="entry name" value="PECTATE LYASE SUPERFAMILY PROTEIN DOMAIN-CONTAINING PROTEIN-RELATED"/>
    <property type="match status" value="1"/>
</dbReference>
<dbReference type="PANTHER" id="PTHR33928">
    <property type="entry name" value="POLYGALACTURONASE QRT3"/>
    <property type="match status" value="1"/>
</dbReference>
<dbReference type="InterPro" id="IPR012334">
    <property type="entry name" value="Pectin_lyas_fold"/>
</dbReference>
<dbReference type="Proteomes" id="UP000193560">
    <property type="component" value="Unassembled WGS sequence"/>
</dbReference>
<evidence type="ECO:0000256" key="1">
    <source>
        <dbReference type="SAM" id="MobiDB-lite"/>
    </source>
</evidence>
<organism evidence="3 4">
    <name type="scientific">Absidia repens</name>
    <dbReference type="NCBI Taxonomy" id="90262"/>
    <lineage>
        <taxon>Eukaryota</taxon>
        <taxon>Fungi</taxon>
        <taxon>Fungi incertae sedis</taxon>
        <taxon>Mucoromycota</taxon>
        <taxon>Mucoromycotina</taxon>
        <taxon>Mucoromycetes</taxon>
        <taxon>Mucorales</taxon>
        <taxon>Cunninghamellaceae</taxon>
        <taxon>Absidia</taxon>
    </lineage>
</organism>
<comment type="caution">
    <text evidence="3">The sequence shown here is derived from an EMBL/GenBank/DDBJ whole genome shotgun (WGS) entry which is preliminary data.</text>
</comment>
<protein>
    <submittedName>
        <fullName evidence="3">Pectin lyase fold/virulence factor</fullName>
    </submittedName>
</protein>
<dbReference type="EMBL" id="MCGE01000008">
    <property type="protein sequence ID" value="ORZ18960.1"/>
    <property type="molecule type" value="Genomic_DNA"/>
</dbReference>
<dbReference type="CDD" id="cd23668">
    <property type="entry name" value="GH55_beta13glucanase-like"/>
    <property type="match status" value="1"/>
</dbReference>